<accession>A0A1H0I9B9</accession>
<dbReference type="STRING" id="1090615.SAMN04515671_0420"/>
<keyword evidence="1" id="KW-1133">Transmembrane helix</keyword>
<keyword evidence="1" id="KW-0812">Transmembrane</keyword>
<evidence type="ECO:0000313" key="3">
    <source>
        <dbReference type="Proteomes" id="UP000198741"/>
    </source>
</evidence>
<organism evidence="2 3">
    <name type="scientific">Nakamurella panacisegetis</name>
    <dbReference type="NCBI Taxonomy" id="1090615"/>
    <lineage>
        <taxon>Bacteria</taxon>
        <taxon>Bacillati</taxon>
        <taxon>Actinomycetota</taxon>
        <taxon>Actinomycetes</taxon>
        <taxon>Nakamurellales</taxon>
        <taxon>Nakamurellaceae</taxon>
        <taxon>Nakamurella</taxon>
    </lineage>
</organism>
<reference evidence="2 3" key="1">
    <citation type="submission" date="2016-10" db="EMBL/GenBank/DDBJ databases">
        <authorList>
            <person name="de Groot N.N."/>
        </authorList>
    </citation>
    <scope>NUCLEOTIDE SEQUENCE [LARGE SCALE GENOMIC DNA]</scope>
    <source>
        <strain evidence="3">P4-7,KCTC 19426,CECT 7604</strain>
    </source>
</reference>
<evidence type="ECO:0008006" key="4">
    <source>
        <dbReference type="Google" id="ProtNLM"/>
    </source>
</evidence>
<dbReference type="Proteomes" id="UP000198741">
    <property type="component" value="Chromosome I"/>
</dbReference>
<gene>
    <name evidence="2" type="ORF">SAMN04515671_0420</name>
</gene>
<dbReference type="EMBL" id="LT629710">
    <property type="protein sequence ID" value="SDO28049.1"/>
    <property type="molecule type" value="Genomic_DNA"/>
</dbReference>
<evidence type="ECO:0000313" key="2">
    <source>
        <dbReference type="EMBL" id="SDO28049.1"/>
    </source>
</evidence>
<keyword evidence="1" id="KW-0472">Membrane</keyword>
<proteinExistence type="predicted"/>
<evidence type="ECO:0000256" key="1">
    <source>
        <dbReference type="SAM" id="Phobius"/>
    </source>
</evidence>
<protein>
    <recommendedName>
        <fullName evidence="4">Heavy metal transporter</fullName>
    </recommendedName>
</protein>
<name>A0A1H0I9B9_9ACTN</name>
<feature type="transmembrane region" description="Helical" evidence="1">
    <location>
        <begin position="12"/>
        <end position="37"/>
    </location>
</feature>
<keyword evidence="3" id="KW-1185">Reference proteome</keyword>
<sequence>MCARTVTGVRKPIIWSVAAVVLIGVVVAGVVLAVHAFNSGTVAAGPECTVPSDAPASTSTAAATPVDTYPQAVQLQNASTINAVGMSRGLPQRARIIALATAYQESGLRNLPSGDRDSLGLFQQRPSQGWGTKTQIMDPVYAAGKFYDALVQVKGWQRMSLTKAAQAVQYSGFPAAYAKWEGQAATLAAALGGDAELRLSCIAGAQAPTADAPVRKALAGTGSAPTAIKTVLAAAQAELGGLKVVSVQGSTAVLSVSVPGVSAAQAGRALAAWAVAHSTGFAVTDVSVEAQEWTDHVWQAAPTTRPAGQVSITTS</sequence>
<dbReference type="AlphaFoldDB" id="A0A1H0I9B9"/>